<dbReference type="Ensembl" id="ENSRNOT00000086728.3">
    <property type="protein sequence ID" value="ENSRNOP00000073920.1"/>
    <property type="gene ID" value="ENSRNOG00000059297.4"/>
</dbReference>
<evidence type="ECO:0000256" key="4">
    <source>
        <dbReference type="ARBA" id="ARBA00023136"/>
    </source>
</evidence>
<evidence type="ECO:0000259" key="11">
    <source>
        <dbReference type="PROSITE" id="PS50215"/>
    </source>
</evidence>
<dbReference type="GeneTree" id="ENSGT00940000162712"/>
<dbReference type="SMR" id="A0A0G2K0E8"/>
<dbReference type="CDD" id="cd04269">
    <property type="entry name" value="ZnMc_adamalysin_II_like"/>
    <property type="match status" value="1"/>
</dbReference>
<dbReference type="OMA" id="RIHATES"/>
<dbReference type="SUPFAM" id="SSF55486">
    <property type="entry name" value="Metalloproteases ('zincins'), catalytic domain"/>
    <property type="match status" value="1"/>
</dbReference>
<dbReference type="RefSeq" id="XP_017455846.3">
    <property type="nucleotide sequence ID" value="XM_017600357.3"/>
</dbReference>
<dbReference type="InterPro" id="IPR024079">
    <property type="entry name" value="MetalloPept_cat_dom_sf"/>
</dbReference>
<dbReference type="Pfam" id="PF08516">
    <property type="entry name" value="ADAM_CR"/>
    <property type="match status" value="1"/>
</dbReference>
<name>A0A0G2K0E8_RAT</name>
<feature type="transmembrane region" description="Helical" evidence="9">
    <location>
        <begin position="685"/>
        <end position="710"/>
    </location>
</feature>
<comment type="subcellular location">
    <subcellularLocation>
        <location evidence="1">Membrane</location>
        <topology evidence="1">Single-pass membrane protein</topology>
    </subcellularLocation>
</comment>
<evidence type="ECO:0000256" key="7">
    <source>
        <dbReference type="PROSITE-ProRule" id="PRU00276"/>
    </source>
</evidence>
<comment type="caution">
    <text evidence="7">Lacks conserved residue(s) required for the propagation of feature annotation.</text>
</comment>
<dbReference type="eggNOG" id="KOG3607">
    <property type="taxonomic scope" value="Eukaryota"/>
</dbReference>
<sequence>MTVLETLEHVKITFLPLCLELSLFFFGCPPIGRSQNHSPPEVVIPLRITGTYRSTEDPGWISYSLHFGGQRHIVHMKAKKKLVSRSLTVFTYTDQGALLEDQPFVQNDCYYHGYVEGDPNSMVTLTTCLGNIQGMLQTNGITYEIKPKVVSATFEHLVYKMDMEDTEYTPTGCILTKEEIAEQLKFQENDNSTLMQSSYIGWLLHQWFLELAIVVDHGRFIFRNSNSSIVEMDVVMGVNLVDDIYRSVNLDVVLIAIEIWNAGNPYKVTTTHHMMENFCKWKQFSFNKRVVHDSAHIIVKQDFCVNDLTASYFSGVCNINLNCGLECIMDDRLASFRTYMTHEIGHVLGMMNDEGNYCTCGRNICIMNKKLSPSDAFSNCSYEQFLETTFRKTCLHNFPNPETIITKKRCGNGVIEDEEECDCGSLKLCAQDVCCLENCTLVSGAACAAGECCQNCKFMPSGTVCRERNNPCDLPEWCNGTSGACPEDVYVEDGVYCQGRSICFQKRCNSRDQQCRQLFGEGAKNANKNCYLAMNSRGDRFGHCGMKNTKYIRCNKQDALCGRVQCENVTEVPRLHNHSTVHSTHINGFSCWSTDYHFGMSVPDIGDVKDGTECGSDFLCLESKCVFMPPWEELCMPTFCNKRGICNNKHHCHCNEHWAPPNCLNKGFGGSIDSGPPPKRLTQHVIFIIAIVWIAIFSSCAFFLLCLLYLENKKYEQRRKHFAALSGKIKHNVEKPYKKEEKIIGTELKEQKQNVEKLSEEEEEKDVKTEEKVESPNALQ</sequence>
<dbReference type="CTD" id="8747"/>
<evidence type="ECO:0000256" key="8">
    <source>
        <dbReference type="SAM" id="MobiDB-lite"/>
    </source>
</evidence>
<dbReference type="GO" id="GO:0006508">
    <property type="term" value="P:proteolysis"/>
    <property type="evidence" value="ECO:0000318"/>
    <property type="project" value="GO_Central"/>
</dbReference>
<feature type="disulfide bond" evidence="6">
    <location>
        <begin position="465"/>
        <end position="485"/>
    </location>
</feature>
<evidence type="ECO:0000259" key="10">
    <source>
        <dbReference type="PROSITE" id="PS50214"/>
    </source>
</evidence>
<reference evidence="12" key="3">
    <citation type="submission" date="2025-05" db="UniProtKB">
        <authorList>
            <consortium name="Ensembl"/>
        </authorList>
    </citation>
    <scope>IDENTIFICATION</scope>
    <source>
        <strain evidence="12">Brown Norway</strain>
    </source>
</reference>
<dbReference type="ExpressionAtlas" id="A0A0G2K0E8">
    <property type="expression patterns" value="baseline"/>
</dbReference>
<dbReference type="GO" id="GO:1990913">
    <property type="term" value="C:sperm head plasma membrane"/>
    <property type="evidence" value="ECO:0000318"/>
    <property type="project" value="GO_Central"/>
</dbReference>
<dbReference type="Pfam" id="PF01562">
    <property type="entry name" value="Pep_M12B_propep"/>
    <property type="match status" value="1"/>
</dbReference>
<dbReference type="InterPro" id="IPR006586">
    <property type="entry name" value="ADAM_Cys-rich"/>
</dbReference>
<dbReference type="InterPro" id="IPR036436">
    <property type="entry name" value="Disintegrin_dom_sf"/>
</dbReference>
<evidence type="ECO:0000256" key="5">
    <source>
        <dbReference type="ARBA" id="ARBA00023157"/>
    </source>
</evidence>
<keyword evidence="13" id="KW-1185">Reference proteome</keyword>
<dbReference type="GO" id="GO:0008584">
    <property type="term" value="P:male gonad development"/>
    <property type="evidence" value="ECO:0000318"/>
    <property type="project" value="GO_Central"/>
</dbReference>
<reference evidence="15" key="2">
    <citation type="journal article" date="2012" name="Nat. Commun.">
        <title>Quantitative maps of protein phosphorylation sites across 14 different rat organs and tissues.</title>
        <authorList>
            <person name="Lundby A."/>
            <person name="Secher A."/>
            <person name="Lage K."/>
            <person name="Nordsborg N.B."/>
            <person name="Dmytriyev A."/>
            <person name="Lundby C."/>
            <person name="Olsen J.V."/>
        </authorList>
    </citation>
    <scope>IDENTIFICATION BY MASS SPECTROMETRY [LARGE SCALE ANALYSIS]</scope>
</reference>
<dbReference type="GO" id="GO:0004222">
    <property type="term" value="F:metalloendopeptidase activity"/>
    <property type="evidence" value="ECO:0000318"/>
    <property type="project" value="GO_Central"/>
</dbReference>
<dbReference type="PANTHER" id="PTHR11905:SF116">
    <property type="entry name" value="DISINTEGRIN AND METALLOPROTEINASE DOMAIN-CONTAINING PROTEIN 21"/>
    <property type="match status" value="1"/>
</dbReference>
<dbReference type="PaxDb" id="10116-ENSRNOP00000045226"/>
<feature type="disulfide bond" evidence="7">
    <location>
        <begin position="360"/>
        <end position="365"/>
    </location>
</feature>
<dbReference type="InterPro" id="IPR001762">
    <property type="entry name" value="Disintegrin_dom"/>
</dbReference>
<dbReference type="FunFam" id="4.10.70.10:FF:000001">
    <property type="entry name" value="Disintegrin and metalloproteinase domain-containing protein 22"/>
    <property type="match status" value="1"/>
</dbReference>
<dbReference type="STRING" id="10116.ENSRNOP00000071415"/>
<dbReference type="KEGG" id="rno:100910087"/>
<evidence type="ECO:0000313" key="13">
    <source>
        <dbReference type="Proteomes" id="UP000002494"/>
    </source>
</evidence>
<feature type="compositionally biased region" description="Basic and acidic residues" evidence="8">
    <location>
        <begin position="765"/>
        <end position="774"/>
    </location>
</feature>
<dbReference type="SMART" id="SM00050">
    <property type="entry name" value="DISIN"/>
    <property type="match status" value="1"/>
</dbReference>
<feature type="domain" description="Disintegrin" evidence="10">
    <location>
        <begin position="407"/>
        <end position="493"/>
    </location>
</feature>
<dbReference type="SMART" id="SM00608">
    <property type="entry name" value="ACR"/>
    <property type="match status" value="1"/>
</dbReference>
<protein>
    <submittedName>
        <fullName evidence="12">ADAM metallopeptidase domain 21</fullName>
    </submittedName>
</protein>
<keyword evidence="4 9" id="KW-0472">Membrane</keyword>
<dbReference type="RefSeq" id="XP_063132041.1">
    <property type="nucleotide sequence ID" value="XM_063275971.1"/>
</dbReference>
<dbReference type="AGR" id="RGD:6499950"/>
<dbReference type="Pfam" id="PF01421">
    <property type="entry name" value="Reprolysin"/>
    <property type="match status" value="1"/>
</dbReference>
<dbReference type="GO" id="GO:0009897">
    <property type="term" value="C:external side of plasma membrane"/>
    <property type="evidence" value="ECO:0000318"/>
    <property type="project" value="GO_Central"/>
</dbReference>
<dbReference type="SUPFAM" id="SSF57552">
    <property type="entry name" value="Blood coagulation inhibitor (disintegrin)"/>
    <property type="match status" value="1"/>
</dbReference>
<dbReference type="Ensembl" id="ENSRNOT00000080125.4">
    <property type="protein sequence ID" value="ENSRNOP00000071415.1"/>
    <property type="gene ID" value="ENSRNOG00000059297.4"/>
</dbReference>
<dbReference type="GO" id="GO:0043005">
    <property type="term" value="C:neuron projection"/>
    <property type="evidence" value="ECO:0000266"/>
    <property type="project" value="RGD"/>
</dbReference>
<dbReference type="InterPro" id="IPR002870">
    <property type="entry name" value="Peptidase_M12B_N"/>
</dbReference>
<dbReference type="RGD" id="6499950">
    <property type="gene designation" value="Adam21"/>
</dbReference>
<feature type="active site" evidence="7">
    <location>
        <position position="343"/>
    </location>
</feature>
<evidence type="ECO:0000256" key="1">
    <source>
        <dbReference type="ARBA" id="ARBA00004167"/>
    </source>
</evidence>
<organism evidence="12 13">
    <name type="scientific">Rattus norvegicus</name>
    <name type="common">Rat</name>
    <dbReference type="NCBI Taxonomy" id="10116"/>
    <lineage>
        <taxon>Eukaryota</taxon>
        <taxon>Metazoa</taxon>
        <taxon>Chordata</taxon>
        <taxon>Craniata</taxon>
        <taxon>Vertebrata</taxon>
        <taxon>Euteleostomi</taxon>
        <taxon>Mammalia</taxon>
        <taxon>Eutheria</taxon>
        <taxon>Euarchontoglires</taxon>
        <taxon>Glires</taxon>
        <taxon>Rodentia</taxon>
        <taxon>Myomorpha</taxon>
        <taxon>Muroidea</taxon>
        <taxon>Muridae</taxon>
        <taxon>Murinae</taxon>
        <taxon>Rattus</taxon>
    </lineage>
</organism>
<dbReference type="AlphaFoldDB" id="A0A0G2K0E8"/>
<dbReference type="InterPro" id="IPR034027">
    <property type="entry name" value="Reprolysin_adamalysin"/>
</dbReference>
<dbReference type="GeneID" id="100910087"/>
<dbReference type="PROSITE" id="PS50215">
    <property type="entry name" value="ADAM_MEPRO"/>
    <property type="match status" value="1"/>
</dbReference>
<feature type="domain" description="Peptidase M12B" evidence="11">
    <location>
        <begin position="207"/>
        <end position="399"/>
    </location>
</feature>
<dbReference type="GO" id="GO:0030424">
    <property type="term" value="C:axon"/>
    <property type="evidence" value="ECO:0000266"/>
    <property type="project" value="RGD"/>
</dbReference>
<evidence type="ECO:0000256" key="6">
    <source>
        <dbReference type="PROSITE-ProRule" id="PRU00068"/>
    </source>
</evidence>
<evidence type="ECO:0000256" key="2">
    <source>
        <dbReference type="ARBA" id="ARBA00022692"/>
    </source>
</evidence>
<dbReference type="GO" id="GO:0005886">
    <property type="term" value="C:plasma membrane"/>
    <property type="evidence" value="ECO:0000318"/>
    <property type="project" value="GO_Central"/>
</dbReference>
<keyword evidence="5 7" id="KW-1015">Disulfide bond</keyword>
<accession>A0A0G2K0E8</accession>
<evidence type="ECO:0007829" key="15">
    <source>
        <dbReference type="PubMed" id="22673903"/>
    </source>
</evidence>
<gene>
    <name evidence="12 14" type="primary">Adam21</name>
</gene>
<dbReference type="InterPro" id="IPR001590">
    <property type="entry name" value="Peptidase_M12B"/>
</dbReference>
<feature type="region of interest" description="Disordered" evidence="8">
    <location>
        <begin position="750"/>
        <end position="780"/>
    </location>
</feature>
<evidence type="ECO:0000256" key="9">
    <source>
        <dbReference type="SAM" id="Phobius"/>
    </source>
</evidence>
<evidence type="ECO:0000313" key="14">
    <source>
        <dbReference type="RGD" id="6499950"/>
    </source>
</evidence>
<reference evidence="12 13" key="1">
    <citation type="journal article" date="2004" name="Nature">
        <title>Genome sequence of the Brown Norway rat yields insights into mammalian evolution.</title>
        <authorList>
            <consortium name="Rat Genome Sequencing Project Consortium"/>
            <person name="Gibbs R.A."/>
            <person name="Weinstock G.M."/>
            <person name="Metzker M.L."/>
            <person name="Muzny D.M."/>
            <person name="Sodergren E.J."/>
            <person name="Scherer S."/>
            <person name="Scott G."/>
            <person name="Steffen D."/>
            <person name="Worley K.C."/>
            <person name="Burch P.E."/>
            <person name="Okwuonu G."/>
            <person name="Hines S."/>
            <person name="Lewis L."/>
            <person name="Deramo C."/>
            <person name="Delgado O."/>
            <person name="Dugan-Rocha S."/>
            <person name="Miner G."/>
            <person name="Morgan M."/>
            <person name="Hawes A."/>
            <person name="Gill R."/>
            <person name="Holt R.A."/>
            <person name="Adams M.D."/>
            <person name="Amanatides P.G."/>
            <person name="Baden-Tillson H."/>
            <person name="Barnstead M."/>
            <person name="Chin S."/>
            <person name="Evans C.A."/>
            <person name="Ferriera S."/>
            <person name="Fosler C."/>
            <person name="Glodek A."/>
            <person name="Gu Z."/>
            <person name="Jennings D."/>
            <person name="Kraft C.L."/>
            <person name="Nguyen T."/>
            <person name="Pfannkoch C.M."/>
            <person name="Sitter C."/>
            <person name="Sutton G.G."/>
            <person name="Venter J.C."/>
            <person name="Woodage T."/>
            <person name="Smith D."/>
            <person name="Lee H.-M."/>
            <person name="Gustafson E."/>
            <person name="Cahill P."/>
            <person name="Kana A."/>
            <person name="Doucette-Stamm L."/>
            <person name="Weinstock K."/>
            <person name="Fechtel K."/>
            <person name="Weiss R.B."/>
            <person name="Dunn D.M."/>
            <person name="Green E.D."/>
            <person name="Blakesley R.W."/>
            <person name="Bouffard G.G."/>
            <person name="De Jong P.J."/>
            <person name="Osoegawa K."/>
            <person name="Zhu B."/>
            <person name="Marra M."/>
            <person name="Schein J."/>
            <person name="Bosdet I."/>
            <person name="Fjell C."/>
            <person name="Jones S."/>
            <person name="Krzywinski M."/>
            <person name="Mathewson C."/>
            <person name="Siddiqui A."/>
            <person name="Wye N."/>
            <person name="McPherson J."/>
            <person name="Zhao S."/>
            <person name="Fraser C.M."/>
            <person name="Shetty J."/>
            <person name="Shatsman S."/>
            <person name="Geer K."/>
            <person name="Chen Y."/>
            <person name="Abramzon S."/>
            <person name="Nierman W.C."/>
            <person name="Havlak P.H."/>
            <person name="Chen R."/>
            <person name="Durbin K.J."/>
            <person name="Egan A."/>
            <person name="Ren Y."/>
            <person name="Song X.-Z."/>
            <person name="Li B."/>
            <person name="Liu Y."/>
            <person name="Qin X."/>
            <person name="Cawley S."/>
            <person name="Cooney A.J."/>
            <person name="D'Souza L.M."/>
            <person name="Martin K."/>
            <person name="Wu J.Q."/>
            <person name="Gonzalez-Garay M.L."/>
            <person name="Jackson A.R."/>
            <person name="Kalafus K.J."/>
            <person name="McLeod M.P."/>
            <person name="Milosavljevic A."/>
            <person name="Virk D."/>
            <person name="Volkov A."/>
            <person name="Wheeler D.A."/>
            <person name="Zhang Z."/>
            <person name="Bailey J.A."/>
            <person name="Eichler E.E."/>
            <person name="Tuzun E."/>
            <person name="Birney E."/>
            <person name="Mongin E."/>
            <person name="Ureta-Vidal A."/>
            <person name="Woodwark C."/>
            <person name="Zdobnov E."/>
            <person name="Bork P."/>
            <person name="Suyama M."/>
            <person name="Torrents D."/>
            <person name="Alexandersson M."/>
            <person name="Trask B.J."/>
            <person name="Young J.M."/>
            <person name="Huang H."/>
            <person name="Wang H."/>
            <person name="Xing H."/>
            <person name="Daniels S."/>
            <person name="Gietzen D."/>
            <person name="Schmidt J."/>
            <person name="Stevens K."/>
            <person name="Vitt U."/>
            <person name="Wingrove J."/>
            <person name="Camara F."/>
            <person name="Mar Alba M."/>
            <person name="Abril J.F."/>
            <person name="Guigo R."/>
            <person name="Smit A."/>
            <person name="Dubchak I."/>
            <person name="Rubin E.M."/>
            <person name="Couronne O."/>
            <person name="Poliakov A."/>
            <person name="Huebner N."/>
            <person name="Ganten D."/>
            <person name="Goesele C."/>
            <person name="Hummel O."/>
            <person name="Kreitler T."/>
            <person name="Lee Y.-A."/>
            <person name="Monti J."/>
            <person name="Schulz H."/>
            <person name="Zimdahl H."/>
            <person name="Himmelbauer H."/>
            <person name="Lehrach H."/>
            <person name="Jacob H.J."/>
            <person name="Bromberg S."/>
            <person name="Gullings-Handley J."/>
            <person name="Jensen-Seaman M.I."/>
            <person name="Kwitek A.E."/>
            <person name="Lazar J."/>
            <person name="Pasko D."/>
            <person name="Tonellato P.J."/>
            <person name="Twigger S."/>
            <person name="Ponting C.P."/>
            <person name="Duarte J.M."/>
            <person name="Rice S."/>
            <person name="Goodstadt L."/>
            <person name="Beatson S.A."/>
            <person name="Emes R.D."/>
            <person name="Winter E.E."/>
            <person name="Webber C."/>
            <person name="Brandt P."/>
            <person name="Nyakatura G."/>
            <person name="Adetobi M."/>
            <person name="Chiaromonte F."/>
            <person name="Elnitski L."/>
            <person name="Eswara P."/>
            <person name="Hardison R.C."/>
            <person name="Hou M."/>
            <person name="Kolbe D."/>
            <person name="Makova K."/>
            <person name="Miller W."/>
            <person name="Nekrutenko A."/>
            <person name="Riemer C."/>
            <person name="Schwartz S."/>
            <person name="Taylor J."/>
            <person name="Yang S."/>
            <person name="Zhang Y."/>
            <person name="Lindpaintner K."/>
            <person name="Andrews T.D."/>
            <person name="Caccamo M."/>
            <person name="Clamp M."/>
            <person name="Clarke L."/>
            <person name="Curwen V."/>
            <person name="Durbin R.M."/>
            <person name="Eyras E."/>
            <person name="Searle S.M."/>
            <person name="Cooper G.M."/>
            <person name="Batzoglou S."/>
            <person name="Brudno M."/>
            <person name="Sidow A."/>
            <person name="Stone E.A."/>
            <person name="Payseur B.A."/>
            <person name="Bourque G."/>
            <person name="Lopez-Otin C."/>
            <person name="Puente X.S."/>
            <person name="Chakrabarti K."/>
            <person name="Chatterji S."/>
            <person name="Dewey C."/>
            <person name="Pachter L."/>
            <person name="Bray N."/>
            <person name="Yap V.B."/>
            <person name="Caspi A."/>
            <person name="Tesler G."/>
            <person name="Pevzner P.A."/>
            <person name="Haussler D."/>
            <person name="Roskin K.M."/>
            <person name="Baertsch R."/>
            <person name="Clawson H."/>
            <person name="Furey T.S."/>
            <person name="Hinrichs A.S."/>
            <person name="Karolchik D."/>
            <person name="Kent W.J."/>
            <person name="Rosenbloom K.R."/>
            <person name="Trumbower H."/>
            <person name="Weirauch M."/>
            <person name="Cooper D.N."/>
            <person name="Stenson P.D."/>
            <person name="Ma B."/>
            <person name="Brent M."/>
            <person name="Arumugam M."/>
            <person name="Shteynberg D."/>
            <person name="Copley R.R."/>
            <person name="Taylor M.S."/>
            <person name="Riethman H."/>
            <person name="Mudunuri U."/>
            <person name="Peterson J."/>
            <person name="Guyer M."/>
            <person name="Felsenfeld A."/>
            <person name="Old S."/>
            <person name="Mockrin S."/>
            <person name="Collins F.S."/>
        </authorList>
    </citation>
    <scope>NUCLEOTIDE SEQUENCE [LARGE SCALE GENOMIC DNA]</scope>
    <source>
        <strain evidence="12 13">Brown Norway</strain>
    </source>
</reference>
<dbReference type="Bgee" id="ENSRNOG00000059297">
    <property type="expression patterns" value="Expressed in testis"/>
</dbReference>
<dbReference type="GO" id="GO:0043025">
    <property type="term" value="C:neuronal cell body"/>
    <property type="evidence" value="ECO:0000266"/>
    <property type="project" value="RGD"/>
</dbReference>
<evidence type="ECO:0000256" key="3">
    <source>
        <dbReference type="ARBA" id="ARBA00022989"/>
    </source>
</evidence>
<keyword evidence="2 9" id="KW-0812">Transmembrane</keyword>
<keyword evidence="3 9" id="KW-1133">Transmembrane helix</keyword>
<dbReference type="Gene3D" id="4.10.70.10">
    <property type="entry name" value="Disintegrin domain"/>
    <property type="match status" value="1"/>
</dbReference>
<dbReference type="Proteomes" id="UP000002494">
    <property type="component" value="Chromosome 16"/>
</dbReference>
<dbReference type="PROSITE" id="PS50214">
    <property type="entry name" value="DISINTEGRIN_2"/>
    <property type="match status" value="1"/>
</dbReference>
<dbReference type="PANTHER" id="PTHR11905">
    <property type="entry name" value="ADAM A DISINTEGRIN AND METALLOPROTEASE DOMAIN"/>
    <property type="match status" value="1"/>
</dbReference>
<evidence type="ECO:0000313" key="12">
    <source>
        <dbReference type="Ensembl" id="ENSRNOP00000071415.1"/>
    </source>
</evidence>
<dbReference type="PROSITE" id="PS00427">
    <property type="entry name" value="DISINTEGRIN_1"/>
    <property type="match status" value="1"/>
</dbReference>
<dbReference type="Gene3D" id="3.40.390.10">
    <property type="entry name" value="Collagenase (Catalytic Domain)"/>
    <property type="match status" value="1"/>
</dbReference>
<proteinExistence type="evidence at protein level"/>
<dbReference type="InterPro" id="IPR018358">
    <property type="entry name" value="Disintegrin_CS"/>
</dbReference>
<dbReference type="Pfam" id="PF00200">
    <property type="entry name" value="Disintegrin"/>
    <property type="match status" value="1"/>
</dbReference>
<dbReference type="PRINTS" id="PR00289">
    <property type="entry name" value="DISINTEGRIN"/>
</dbReference>